<sequence length="119" mass="13459">MEINKGHYKKLLEDELRTLESELKTVGRINPDNPKDWEPTPAKMDTDSADQNEVADTIEEFEENAAILKQLEIRFNEVKEGLVRIESGNYGVCKHCGKIIETGRLEANPAASTCMEHTK</sequence>
<feature type="region of interest" description="Disordered" evidence="2">
    <location>
        <begin position="23"/>
        <end position="51"/>
    </location>
</feature>
<protein>
    <submittedName>
        <fullName evidence="3">Uncharacterized protein</fullName>
    </submittedName>
</protein>
<accession>A0A1G2NDZ8</accession>
<name>A0A1G2NDZ8_9BACT</name>
<gene>
    <name evidence="3" type="ORF">A2928_02950</name>
</gene>
<evidence type="ECO:0000256" key="2">
    <source>
        <dbReference type="SAM" id="MobiDB-lite"/>
    </source>
</evidence>
<evidence type="ECO:0000313" key="4">
    <source>
        <dbReference type="Proteomes" id="UP000176221"/>
    </source>
</evidence>
<dbReference type="PANTHER" id="PTHR33823:SF4">
    <property type="entry name" value="GENERAL STRESS PROTEIN 16O"/>
    <property type="match status" value="1"/>
</dbReference>
<evidence type="ECO:0000313" key="3">
    <source>
        <dbReference type="EMBL" id="OHA33679.1"/>
    </source>
</evidence>
<dbReference type="SUPFAM" id="SSF57716">
    <property type="entry name" value="Glucocorticoid receptor-like (DNA-binding domain)"/>
    <property type="match status" value="1"/>
</dbReference>
<evidence type="ECO:0000256" key="1">
    <source>
        <dbReference type="PROSITE-ProRule" id="PRU00510"/>
    </source>
</evidence>
<dbReference type="AlphaFoldDB" id="A0A1G2NDZ8"/>
<comment type="caution">
    <text evidence="3">The sequence shown here is derived from an EMBL/GenBank/DDBJ whole genome shotgun (WGS) entry which is preliminary data.</text>
</comment>
<dbReference type="EMBL" id="MHRX01000027">
    <property type="protein sequence ID" value="OHA33679.1"/>
    <property type="molecule type" value="Genomic_DNA"/>
</dbReference>
<dbReference type="PROSITE" id="PS51128">
    <property type="entry name" value="ZF_DKSA_2"/>
    <property type="match status" value="1"/>
</dbReference>
<organism evidence="3 4">
    <name type="scientific">Candidatus Taylorbacteria bacterium RIFCSPLOWO2_01_FULL_45_15b</name>
    <dbReference type="NCBI Taxonomy" id="1802319"/>
    <lineage>
        <taxon>Bacteria</taxon>
        <taxon>Candidatus Tayloriibacteriota</taxon>
    </lineage>
</organism>
<dbReference type="STRING" id="1802319.A2928_02950"/>
<dbReference type="Proteomes" id="UP000176221">
    <property type="component" value="Unassembled WGS sequence"/>
</dbReference>
<feature type="zinc finger region" description="dksA C4-type" evidence="1">
    <location>
        <begin position="93"/>
        <end position="117"/>
    </location>
</feature>
<dbReference type="Gene3D" id="1.20.120.910">
    <property type="entry name" value="DksA, coiled-coil domain"/>
    <property type="match status" value="1"/>
</dbReference>
<dbReference type="PANTHER" id="PTHR33823">
    <property type="entry name" value="RNA POLYMERASE-BINDING TRANSCRIPTION FACTOR DKSA-RELATED"/>
    <property type="match status" value="1"/>
</dbReference>
<dbReference type="GO" id="GO:0008270">
    <property type="term" value="F:zinc ion binding"/>
    <property type="evidence" value="ECO:0007669"/>
    <property type="project" value="UniProtKB-KW"/>
</dbReference>
<proteinExistence type="predicted"/>
<reference evidence="3 4" key="1">
    <citation type="journal article" date="2016" name="Nat. Commun.">
        <title>Thousands of microbial genomes shed light on interconnected biogeochemical processes in an aquifer system.</title>
        <authorList>
            <person name="Anantharaman K."/>
            <person name="Brown C.T."/>
            <person name="Hug L.A."/>
            <person name="Sharon I."/>
            <person name="Castelle C.J."/>
            <person name="Probst A.J."/>
            <person name="Thomas B.C."/>
            <person name="Singh A."/>
            <person name="Wilkins M.J."/>
            <person name="Karaoz U."/>
            <person name="Brodie E.L."/>
            <person name="Williams K.H."/>
            <person name="Hubbard S.S."/>
            <person name="Banfield J.F."/>
        </authorList>
    </citation>
    <scope>NUCLEOTIDE SEQUENCE [LARGE SCALE GENOMIC DNA]</scope>
</reference>